<dbReference type="Proteomes" id="UP001427805">
    <property type="component" value="Unassembled WGS sequence"/>
</dbReference>
<evidence type="ECO:0000256" key="3">
    <source>
        <dbReference type="ARBA" id="ARBA00012737"/>
    </source>
</evidence>
<dbReference type="InterPro" id="IPR033738">
    <property type="entry name" value="AsnB_N"/>
</dbReference>
<sequence>MCGINGIFAWHDDAPAVDRAELVRTRDRMAARGPDGTGEWLSPDGRIGFGHRRLAIIDLSDAGLQPMASTDGRLTLVFNGEIYNYRALRAELEAKGVRFASESDSEVILQLYAREGAAMISRLRGMFAIAIWNAETREMLFARDSMGIKPLYWHDDGGTIRFASQVKALVAGGAIRGGIEPAALTGFYLWGSVPEPWTIREGVFALPAGHMMRVSASGVDAPKRYHSVASAWRNAERSGETVGDEAIAAALADSVAHHLVADVPVGCFLSAGVDSGALLGLMRDAGAQDVQTVTLGFDEFQGRHDDEVSLAAQVARHYGMPHTVRTVGEAEFQEDLPKILDAMDQPSIDGVNSWFVSKAARELGIKVAVSGLGGDEQFGGYPSFRDLPAWTRRFGVARPFGAIARTLLTGIGTQRLGLNPKAAGMLEYGGSWAGAYLLRRGIFMPWELEAMMDRDLLRAGLARLGPDFGVGTAFDVTPDSDFGKVAAMEASLYMRNQLLRDTDWASMAHGLEVRVPLVDAVLLDRVGPAMVGPNAEAGKGALARAPKRPLPDVIVNRPKTGFGTPVGSWARKMIAGSTAPPLVSGAKTPWARRWAFHVASQQAWSGQDAAPRVAA</sequence>
<keyword evidence="9" id="KW-0436">Ligase</keyword>
<dbReference type="RefSeq" id="WP_346246601.1">
    <property type="nucleotide sequence ID" value="NZ_JBDIZK010000005.1"/>
</dbReference>
<comment type="pathway">
    <text evidence="1">Amino-acid biosynthesis; L-asparagine biosynthesis; L-asparagine from L-aspartate (L-Gln route): step 1/1.</text>
</comment>
<organism evidence="9 10">
    <name type="scientific">Sphingomonas rustica</name>
    <dbReference type="NCBI Taxonomy" id="3103142"/>
    <lineage>
        <taxon>Bacteria</taxon>
        <taxon>Pseudomonadati</taxon>
        <taxon>Pseudomonadota</taxon>
        <taxon>Alphaproteobacteria</taxon>
        <taxon>Sphingomonadales</taxon>
        <taxon>Sphingomonadaceae</taxon>
        <taxon>Sphingomonas</taxon>
    </lineage>
</organism>
<dbReference type="PANTHER" id="PTHR43284:SF1">
    <property type="entry name" value="ASPARAGINE SYNTHETASE"/>
    <property type="match status" value="1"/>
</dbReference>
<dbReference type="CDD" id="cd01991">
    <property type="entry name" value="Asn_synthase_B_C"/>
    <property type="match status" value="1"/>
</dbReference>
<reference evidence="9 10" key="1">
    <citation type="submission" date="2024-05" db="EMBL/GenBank/DDBJ databases">
        <title>Sphingomonas sp. HF-S3 16S ribosomal RNA gene Genome sequencing and assembly.</title>
        <authorList>
            <person name="Lee H."/>
        </authorList>
    </citation>
    <scope>NUCLEOTIDE SEQUENCE [LARGE SCALE GENOMIC DNA]</scope>
    <source>
        <strain evidence="9 10">HF-S3</strain>
    </source>
</reference>
<keyword evidence="4" id="KW-0547">Nucleotide-binding</keyword>
<evidence type="ECO:0000256" key="6">
    <source>
        <dbReference type="ARBA" id="ARBA00022962"/>
    </source>
</evidence>
<protein>
    <recommendedName>
        <fullName evidence="3">asparagine synthase (glutamine-hydrolyzing)</fullName>
        <ecNumber evidence="3">6.3.5.4</ecNumber>
    </recommendedName>
</protein>
<dbReference type="SUPFAM" id="SSF52402">
    <property type="entry name" value="Adenine nucleotide alpha hydrolases-like"/>
    <property type="match status" value="1"/>
</dbReference>
<comment type="catalytic activity">
    <reaction evidence="7">
        <text>L-aspartate + L-glutamine + ATP + H2O = L-asparagine + L-glutamate + AMP + diphosphate + H(+)</text>
        <dbReference type="Rhea" id="RHEA:12228"/>
        <dbReference type="ChEBI" id="CHEBI:15377"/>
        <dbReference type="ChEBI" id="CHEBI:15378"/>
        <dbReference type="ChEBI" id="CHEBI:29985"/>
        <dbReference type="ChEBI" id="CHEBI:29991"/>
        <dbReference type="ChEBI" id="CHEBI:30616"/>
        <dbReference type="ChEBI" id="CHEBI:33019"/>
        <dbReference type="ChEBI" id="CHEBI:58048"/>
        <dbReference type="ChEBI" id="CHEBI:58359"/>
        <dbReference type="ChEBI" id="CHEBI:456215"/>
        <dbReference type="EC" id="6.3.5.4"/>
    </reaction>
</comment>
<feature type="domain" description="Glutamine amidotransferase type-2" evidence="8">
    <location>
        <begin position="2"/>
        <end position="217"/>
    </location>
</feature>
<name>A0ABV0B7P4_9SPHN</name>
<dbReference type="InterPro" id="IPR014729">
    <property type="entry name" value="Rossmann-like_a/b/a_fold"/>
</dbReference>
<dbReference type="InterPro" id="IPR051786">
    <property type="entry name" value="ASN_synthetase/amidase"/>
</dbReference>
<keyword evidence="10" id="KW-1185">Reference proteome</keyword>
<comment type="caution">
    <text evidence="9">The sequence shown here is derived from an EMBL/GenBank/DDBJ whole genome shotgun (WGS) entry which is preliminary data.</text>
</comment>
<dbReference type="PANTHER" id="PTHR43284">
    <property type="entry name" value="ASPARAGINE SYNTHETASE (GLUTAMINE-HYDROLYZING)"/>
    <property type="match status" value="1"/>
</dbReference>
<dbReference type="CDD" id="cd00712">
    <property type="entry name" value="AsnB"/>
    <property type="match status" value="1"/>
</dbReference>
<dbReference type="Gene3D" id="3.60.20.10">
    <property type="entry name" value="Glutamine Phosphoribosylpyrophosphate, subunit 1, domain 1"/>
    <property type="match status" value="1"/>
</dbReference>
<evidence type="ECO:0000259" key="8">
    <source>
        <dbReference type="PROSITE" id="PS51278"/>
    </source>
</evidence>
<keyword evidence="5" id="KW-0067">ATP-binding</keyword>
<accession>A0ABV0B7P4</accession>
<dbReference type="SUPFAM" id="SSF56235">
    <property type="entry name" value="N-terminal nucleophile aminohydrolases (Ntn hydrolases)"/>
    <property type="match status" value="1"/>
</dbReference>
<dbReference type="EC" id="6.3.5.4" evidence="3"/>
<evidence type="ECO:0000256" key="2">
    <source>
        <dbReference type="ARBA" id="ARBA00005752"/>
    </source>
</evidence>
<dbReference type="InterPro" id="IPR029055">
    <property type="entry name" value="Ntn_hydrolases_N"/>
</dbReference>
<evidence type="ECO:0000256" key="1">
    <source>
        <dbReference type="ARBA" id="ARBA00005187"/>
    </source>
</evidence>
<dbReference type="InterPro" id="IPR001962">
    <property type="entry name" value="Asn_synthase"/>
</dbReference>
<evidence type="ECO:0000256" key="4">
    <source>
        <dbReference type="ARBA" id="ARBA00022741"/>
    </source>
</evidence>
<dbReference type="Pfam" id="PF00733">
    <property type="entry name" value="Asn_synthase"/>
    <property type="match status" value="1"/>
</dbReference>
<keyword evidence="6" id="KW-0315">Glutamine amidotransferase</keyword>
<evidence type="ECO:0000256" key="7">
    <source>
        <dbReference type="ARBA" id="ARBA00048741"/>
    </source>
</evidence>
<dbReference type="PROSITE" id="PS51278">
    <property type="entry name" value="GATASE_TYPE_2"/>
    <property type="match status" value="1"/>
</dbReference>
<evidence type="ECO:0000256" key="5">
    <source>
        <dbReference type="ARBA" id="ARBA00022840"/>
    </source>
</evidence>
<proteinExistence type="inferred from homology"/>
<dbReference type="NCBIfam" id="TIGR01536">
    <property type="entry name" value="asn_synth_AEB"/>
    <property type="match status" value="1"/>
</dbReference>
<dbReference type="InterPro" id="IPR017932">
    <property type="entry name" value="GATase_2_dom"/>
</dbReference>
<evidence type="ECO:0000313" key="9">
    <source>
        <dbReference type="EMBL" id="MEN3747605.1"/>
    </source>
</evidence>
<dbReference type="PIRSF" id="PIRSF001589">
    <property type="entry name" value="Asn_synthetase_glu-h"/>
    <property type="match status" value="1"/>
</dbReference>
<evidence type="ECO:0000313" key="10">
    <source>
        <dbReference type="Proteomes" id="UP001427805"/>
    </source>
</evidence>
<dbReference type="InterPro" id="IPR006426">
    <property type="entry name" value="Asn_synth_AEB"/>
</dbReference>
<gene>
    <name evidence="9" type="primary">asnB</name>
    <name evidence="9" type="ORF">TPR58_10530</name>
</gene>
<comment type="similarity">
    <text evidence="2">Belongs to the asparagine synthetase family.</text>
</comment>
<dbReference type="Pfam" id="PF13537">
    <property type="entry name" value="GATase_7"/>
    <property type="match status" value="1"/>
</dbReference>
<dbReference type="EMBL" id="JBDIZK010000005">
    <property type="protein sequence ID" value="MEN3747605.1"/>
    <property type="molecule type" value="Genomic_DNA"/>
</dbReference>
<dbReference type="GO" id="GO:0004066">
    <property type="term" value="F:asparagine synthase (glutamine-hydrolyzing) activity"/>
    <property type="evidence" value="ECO:0007669"/>
    <property type="project" value="UniProtKB-EC"/>
</dbReference>
<dbReference type="Gene3D" id="3.40.50.620">
    <property type="entry name" value="HUPs"/>
    <property type="match status" value="1"/>
</dbReference>